<dbReference type="EMBL" id="JAACFV010000150">
    <property type="protein sequence ID" value="KAF7504063.1"/>
    <property type="molecule type" value="Genomic_DNA"/>
</dbReference>
<sequence>MDIPSRQFSSELVKILQLIADSHFVALDLEFSGISSRRTRAGKSRLSLQQVYEDVREAAKQYQVLQVGLTVVEEDARKGVYVLRPYNFYINPIPAKEEYNRIERIWSYQSGAVSFLLKNKFRFDLPFSEGIMYLSRKEERQIRASWAVRDAEREALEDMTLKADDKPLVDHIHLSVQKWLSQPLVDREDYMNIPHTTEEKPRIKHIPAVLNRYQVRVTHQVIRKDYAHLKTLGRDGFVRVTLRNVEEDAEQKLRQERYREQDVVQAIEFRWIIEALCGGDISKIPERCFLTNILNDKNPSNDDASRKQYIEELQRKLSTRRRVLFGHNCFIDLVYLYACFIGDLPENIEDFQELIHGLFPAVVDTKYLASLVKELRFNSNLEALEKEMRTEDTPVIEVPVAFDRYVWGEHFHEAGFDSFMTAKIAIKLSAKLEKEGKLRDAAKPQKIIKAGETILIDSAVDIEEEQMEDYVTAPESAAETDSIVNELESKLAVVFSSPAKMTLGSSQPFDARKLPDGRGLPDTYIQTQPELPSKGEDIKTTGQMRDERQPESLQQSNSSLTPHHDKVTLDTSSTSTPVVAVKERVVGWRSPVEVKRIKNGLAHDSMLDVLDTPVGPNTEDNSSPEHDTITEIIPREDEVAKHPETDLLVWSDKEEEEDDEEEDHEEEAEGENANAAGEAIPIEAEESEKPMTAQELEDRINKMSAKGDMMPRWESESGIWKVIGNKLIVNACEEGVCLL</sequence>
<dbReference type="Pfam" id="PF04857">
    <property type="entry name" value="CAF1"/>
    <property type="match status" value="1"/>
</dbReference>
<feature type="compositionally biased region" description="Acidic residues" evidence="2">
    <location>
        <begin position="653"/>
        <end position="670"/>
    </location>
</feature>
<dbReference type="Proteomes" id="UP000606974">
    <property type="component" value="Unassembled WGS sequence"/>
</dbReference>
<protein>
    <submittedName>
        <fullName evidence="3">Uncharacterized protein</fullName>
    </submittedName>
</protein>
<dbReference type="InterPro" id="IPR036397">
    <property type="entry name" value="RNaseH_sf"/>
</dbReference>
<dbReference type="GO" id="GO:0005634">
    <property type="term" value="C:nucleus"/>
    <property type="evidence" value="ECO:0007669"/>
    <property type="project" value="TreeGrafter"/>
</dbReference>
<dbReference type="InterPro" id="IPR051181">
    <property type="entry name" value="CAF1_poly(A)_ribonucleases"/>
</dbReference>
<dbReference type="OrthoDB" id="414075at2759"/>
<dbReference type="PANTHER" id="PTHR15092:SF22">
    <property type="entry name" value="POLY(A)-SPECIFIC RIBONUCLEASE PNLDC1"/>
    <property type="match status" value="1"/>
</dbReference>
<evidence type="ECO:0000313" key="3">
    <source>
        <dbReference type="EMBL" id="KAF7504063.1"/>
    </source>
</evidence>
<comment type="caution">
    <text evidence="3">The sequence shown here is derived from an EMBL/GenBank/DDBJ whole genome shotgun (WGS) entry which is preliminary data.</text>
</comment>
<dbReference type="GO" id="GO:0000289">
    <property type="term" value="P:nuclear-transcribed mRNA poly(A) tail shortening"/>
    <property type="evidence" value="ECO:0007669"/>
    <property type="project" value="TreeGrafter"/>
</dbReference>
<reference evidence="3" key="1">
    <citation type="submission" date="2020-02" db="EMBL/GenBank/DDBJ databases">
        <authorList>
            <person name="Palmer J.M."/>
        </authorList>
    </citation>
    <scope>NUCLEOTIDE SEQUENCE</scope>
    <source>
        <strain evidence="3">EPUS1.4</strain>
        <tissue evidence="3">Thallus</tissue>
    </source>
</reference>
<dbReference type="GO" id="GO:0003723">
    <property type="term" value="F:RNA binding"/>
    <property type="evidence" value="ECO:0007669"/>
    <property type="project" value="TreeGrafter"/>
</dbReference>
<accession>A0A8H7A7N1</accession>
<keyword evidence="4" id="KW-1185">Reference proteome</keyword>
<feature type="compositionally biased region" description="Low complexity" evidence="2">
    <location>
        <begin position="671"/>
        <end position="682"/>
    </location>
</feature>
<dbReference type="GO" id="GO:1990432">
    <property type="term" value="P:siRNA 3'-end processing"/>
    <property type="evidence" value="ECO:0007669"/>
    <property type="project" value="TreeGrafter"/>
</dbReference>
<evidence type="ECO:0000256" key="1">
    <source>
        <dbReference type="ARBA" id="ARBA00008372"/>
    </source>
</evidence>
<organism evidence="3 4">
    <name type="scientific">Endocarpon pusillum</name>
    <dbReference type="NCBI Taxonomy" id="364733"/>
    <lineage>
        <taxon>Eukaryota</taxon>
        <taxon>Fungi</taxon>
        <taxon>Dikarya</taxon>
        <taxon>Ascomycota</taxon>
        <taxon>Pezizomycotina</taxon>
        <taxon>Eurotiomycetes</taxon>
        <taxon>Chaetothyriomycetidae</taxon>
        <taxon>Verrucariales</taxon>
        <taxon>Verrucariaceae</taxon>
        <taxon>Endocarpon</taxon>
    </lineage>
</organism>
<feature type="region of interest" description="Disordered" evidence="2">
    <location>
        <begin position="505"/>
        <end position="575"/>
    </location>
</feature>
<dbReference type="InterPro" id="IPR006941">
    <property type="entry name" value="RNase_CAF1"/>
</dbReference>
<name>A0A8H7A7N1_9EURO</name>
<feature type="compositionally biased region" description="Basic and acidic residues" evidence="2">
    <location>
        <begin position="533"/>
        <end position="550"/>
    </location>
</feature>
<gene>
    <name evidence="3" type="ORF">GJ744_002828</name>
</gene>
<comment type="similarity">
    <text evidence="1">Belongs to the CAF1 family.</text>
</comment>
<dbReference type="AlphaFoldDB" id="A0A8H7A7N1"/>
<dbReference type="GO" id="GO:1990431">
    <property type="term" value="P:priRNA 3'-end processing"/>
    <property type="evidence" value="ECO:0007669"/>
    <property type="project" value="TreeGrafter"/>
</dbReference>
<dbReference type="InterPro" id="IPR012337">
    <property type="entry name" value="RNaseH-like_sf"/>
</dbReference>
<dbReference type="GO" id="GO:0000175">
    <property type="term" value="F:3'-5'-RNA exonuclease activity"/>
    <property type="evidence" value="ECO:0007669"/>
    <property type="project" value="TreeGrafter"/>
</dbReference>
<evidence type="ECO:0000256" key="2">
    <source>
        <dbReference type="SAM" id="MobiDB-lite"/>
    </source>
</evidence>
<dbReference type="SUPFAM" id="SSF53098">
    <property type="entry name" value="Ribonuclease H-like"/>
    <property type="match status" value="1"/>
</dbReference>
<evidence type="ECO:0000313" key="4">
    <source>
        <dbReference type="Proteomes" id="UP000606974"/>
    </source>
</evidence>
<dbReference type="PANTHER" id="PTHR15092">
    <property type="entry name" value="POLY A -SPECIFIC RIBONUCLEASE/TARGET OF EGR1, MEMBER 1"/>
    <property type="match status" value="1"/>
</dbReference>
<feature type="region of interest" description="Disordered" evidence="2">
    <location>
        <begin position="639"/>
        <end position="693"/>
    </location>
</feature>
<proteinExistence type="inferred from homology"/>
<dbReference type="Gene3D" id="3.30.420.10">
    <property type="entry name" value="Ribonuclease H-like superfamily/Ribonuclease H"/>
    <property type="match status" value="2"/>
</dbReference>
<feature type="compositionally biased region" description="Polar residues" evidence="2">
    <location>
        <begin position="551"/>
        <end position="561"/>
    </location>
</feature>